<feature type="transmembrane region" description="Helical" evidence="1">
    <location>
        <begin position="39"/>
        <end position="60"/>
    </location>
</feature>
<dbReference type="AlphaFoldDB" id="A0A650CT33"/>
<feature type="transmembrane region" description="Helical" evidence="1">
    <location>
        <begin position="127"/>
        <end position="148"/>
    </location>
</feature>
<keyword evidence="1" id="KW-0812">Transmembrane</keyword>
<dbReference type="Proteomes" id="UP000426328">
    <property type="component" value="Chromosome"/>
</dbReference>
<dbReference type="KEGG" id="aamb:D1866_02470"/>
<dbReference type="Proteomes" id="UP000474054">
    <property type="component" value="Unassembled WGS sequence"/>
</dbReference>
<dbReference type="RefSeq" id="WP_152941223.1">
    <property type="nucleotide sequence ID" value="NZ_CP045482.1"/>
</dbReference>
<evidence type="ECO:0000313" key="5">
    <source>
        <dbReference type="Proteomes" id="UP000474054"/>
    </source>
</evidence>
<reference evidence="2 5" key="1">
    <citation type="submission" date="2019-10" db="EMBL/GenBank/DDBJ databases">
        <title>Comparative genomics of sulfur disproportionating microorganisms.</title>
        <authorList>
            <person name="Ward L.M."/>
            <person name="Bertran E."/>
            <person name="Johnston D."/>
        </authorList>
    </citation>
    <scope>NUCLEOTIDE SEQUENCE [LARGE SCALE GENOMIC DNA]</scope>
    <source>
        <strain evidence="2 5">DSM 3772</strain>
    </source>
</reference>
<accession>A0A650CT33</accession>
<feature type="transmembrane region" description="Helical" evidence="1">
    <location>
        <begin position="160"/>
        <end position="178"/>
    </location>
</feature>
<dbReference type="GeneID" id="42778567"/>
<dbReference type="EMBL" id="CP045482">
    <property type="protein sequence ID" value="QGR21014.1"/>
    <property type="molecule type" value="Genomic_DNA"/>
</dbReference>
<evidence type="ECO:0000256" key="1">
    <source>
        <dbReference type="SAM" id="Phobius"/>
    </source>
</evidence>
<keyword evidence="1" id="KW-1133">Transmembrane helix</keyword>
<gene>
    <name evidence="3" type="ORF">D1866_02470</name>
    <name evidence="2" type="ORF">GFB69_06935</name>
</gene>
<feature type="transmembrane region" description="Helical" evidence="1">
    <location>
        <begin position="66"/>
        <end position="89"/>
    </location>
</feature>
<organism evidence="3 4">
    <name type="scientific">Acidianus ambivalens</name>
    <name type="common">Desulfurolobus ambivalens</name>
    <dbReference type="NCBI Taxonomy" id="2283"/>
    <lineage>
        <taxon>Archaea</taxon>
        <taxon>Thermoproteota</taxon>
        <taxon>Thermoprotei</taxon>
        <taxon>Sulfolobales</taxon>
        <taxon>Sulfolobaceae</taxon>
        <taxon>Acidianus</taxon>
    </lineage>
</organism>
<proteinExistence type="predicted"/>
<sequence>MMFFQDALIVTLLGLTHGLDPDHIATARILKNSVKILKFSLFHSLGFVILAIPLTIILIITSINSVYLNIIGNLIGIGVALILLASALLGKEFEIEPKEMGLLQGSLVVTPSKIITVVLAISLDNIIYSTAIVGIFILSSTLSIFALSSLNMIPRKFDKPINVAISLLTIIFLGFSTFEVL</sequence>
<keyword evidence="1" id="KW-0472">Membrane</keyword>
<protein>
    <submittedName>
        <fullName evidence="3">Uncharacterized protein</fullName>
    </submittedName>
</protein>
<evidence type="ECO:0000313" key="4">
    <source>
        <dbReference type="Proteomes" id="UP000426328"/>
    </source>
</evidence>
<evidence type="ECO:0000313" key="3">
    <source>
        <dbReference type="EMBL" id="QGR21014.1"/>
    </source>
</evidence>
<reference evidence="3 4" key="2">
    <citation type="submission" date="2019-10" db="EMBL/GenBank/DDBJ databases">
        <title>Genome Sequences from Six Type Strain Members of the Archaeal Family Sulfolobaceae: Acidianus ambivalens, Acidianus infernus, Metallosphaera prunae, Stygiolobus azoricus, Sulfolobus metallicus, and Sulfurisphaera ohwakuensis.</title>
        <authorList>
            <person name="Counts J.A."/>
            <person name="Kelly R.M."/>
        </authorList>
    </citation>
    <scope>NUCLEOTIDE SEQUENCE [LARGE SCALE GENOMIC DNA]</scope>
    <source>
        <strain evidence="3 4">LEI 10</strain>
    </source>
</reference>
<feature type="transmembrane region" description="Helical" evidence="1">
    <location>
        <begin position="101"/>
        <end position="121"/>
    </location>
</feature>
<keyword evidence="4" id="KW-1185">Reference proteome</keyword>
<name>A0A650CT33_ACIAM</name>
<dbReference type="EMBL" id="WHYS01000001">
    <property type="protein sequence ID" value="MQL55481.1"/>
    <property type="molecule type" value="Genomic_DNA"/>
</dbReference>
<evidence type="ECO:0000313" key="2">
    <source>
        <dbReference type="EMBL" id="MQL55481.1"/>
    </source>
</evidence>